<gene>
    <name evidence="6" type="ORF">EZS27_030032</name>
</gene>
<evidence type="ECO:0000256" key="3">
    <source>
        <dbReference type="ARBA" id="ARBA00022989"/>
    </source>
</evidence>
<evidence type="ECO:0000256" key="2">
    <source>
        <dbReference type="ARBA" id="ARBA00022692"/>
    </source>
</evidence>
<protein>
    <recommendedName>
        <fullName evidence="7">AsmA domain-containing protein</fullName>
    </recommendedName>
</protein>
<evidence type="ECO:0000256" key="1">
    <source>
        <dbReference type="ARBA" id="ARBA00004167"/>
    </source>
</evidence>
<reference evidence="6" key="1">
    <citation type="submission" date="2019-03" db="EMBL/GenBank/DDBJ databases">
        <title>Single cell metagenomics reveals metabolic interactions within the superorganism composed of flagellate Streblomastix strix and complex community of Bacteroidetes bacteria on its surface.</title>
        <authorList>
            <person name="Treitli S.C."/>
            <person name="Kolisko M."/>
            <person name="Husnik F."/>
            <person name="Keeling P."/>
            <person name="Hampl V."/>
        </authorList>
    </citation>
    <scope>NUCLEOTIDE SEQUENCE</scope>
    <source>
        <strain evidence="6">STM</strain>
    </source>
</reference>
<dbReference type="PANTHER" id="PTHR36985:SF1">
    <property type="entry name" value="TRANSLOCATION AND ASSEMBLY MODULE SUBUNIT TAMB"/>
    <property type="match status" value="1"/>
</dbReference>
<organism evidence="6">
    <name type="scientific">termite gut metagenome</name>
    <dbReference type="NCBI Taxonomy" id="433724"/>
    <lineage>
        <taxon>unclassified sequences</taxon>
        <taxon>metagenomes</taxon>
        <taxon>organismal metagenomes</taxon>
    </lineage>
</organism>
<dbReference type="AlphaFoldDB" id="A0A5J4QEK1"/>
<comment type="subcellular location">
    <subcellularLocation>
        <location evidence="1">Membrane</location>
        <topology evidence="1">Single-pass membrane protein</topology>
    </subcellularLocation>
</comment>
<feature type="non-terminal residue" evidence="6">
    <location>
        <position position="713"/>
    </location>
</feature>
<accession>A0A5J4QEK1</accession>
<evidence type="ECO:0000313" key="6">
    <source>
        <dbReference type="EMBL" id="KAA6320157.1"/>
    </source>
</evidence>
<name>A0A5J4QEK1_9ZZZZ</name>
<feature type="transmembrane region" description="Helical" evidence="5">
    <location>
        <begin position="12"/>
        <end position="31"/>
    </location>
</feature>
<sequence length="713" mass="79870">MRRQKHRIKRVAWILISPILLFTLLIISLYIPPVQDYLREKTLNYLSETLDMEVDVRRVDLRFPFNFWMRDVRVIHPADTLLILDRVNVRMQLLPLLGGQVKVQGITLQGITLNSADLIPGIQATGKIGRFFVRSNEIDASKGTMTFDRAEMSHTHIHLYIGDTGNTEEKNVEDTTALATDWSLMLHSLKLKNISFDMQLPADSLLLSTRIETAAFSDMEADLGKQIYRLKSLMLNASFVNYDVGATTGKGGFDPSHIALQDIRMELDSLMSRGKNLHAGLRKFSMQEQMSGLQITSLRGCVSTDSFMVYVPDLFLSTPHSAIKLEAQFPWNEAIREKDHTLSARFDVYVGKRDVMLFTSGLPRSFNDLYPDRPLTMQGDIAGSLNAVHISAISAELPTAFSLKGTGELRNIESNSTRSGSMDLQMMTYNLGFLAKLISEDSFVFPENMTLTTKAMMKGEQYDAVLRLKEEEGSLQLNAGYNTSTEAYHADLTVNSLCVNHFLALDSICNFTATFEAKGEKTDFLSPHASAFFKASVDNLHYGTLQVSAINLSGHLKEAMATLQVTSDNPLLVMSADATYQLSSRQYTHAKVNMNVSQLDLYKAGIASQPLKRPVAFTLEVETRSDSLNLSVIAGDLSCRFRAKSTLEQFIEKSTHIARLIGNQLENKKLDHKELRQSLPSARLVIRAGKNNPFSQFLETKNITYNHLMVGFI</sequence>
<dbReference type="GO" id="GO:0016020">
    <property type="term" value="C:membrane"/>
    <property type="evidence" value="ECO:0007669"/>
    <property type="project" value="UniProtKB-SubCell"/>
</dbReference>
<evidence type="ECO:0008006" key="7">
    <source>
        <dbReference type="Google" id="ProtNLM"/>
    </source>
</evidence>
<evidence type="ECO:0000256" key="4">
    <source>
        <dbReference type="ARBA" id="ARBA00023136"/>
    </source>
</evidence>
<keyword evidence="4 5" id="KW-0472">Membrane</keyword>
<keyword evidence="3 5" id="KW-1133">Transmembrane helix</keyword>
<comment type="caution">
    <text evidence="6">The sequence shown here is derived from an EMBL/GenBank/DDBJ whole genome shotgun (WGS) entry which is preliminary data.</text>
</comment>
<keyword evidence="2 5" id="KW-0812">Transmembrane</keyword>
<dbReference type="EMBL" id="SNRY01003670">
    <property type="protein sequence ID" value="KAA6320157.1"/>
    <property type="molecule type" value="Genomic_DNA"/>
</dbReference>
<proteinExistence type="predicted"/>
<dbReference type="PANTHER" id="PTHR36985">
    <property type="entry name" value="TRANSLOCATION AND ASSEMBLY MODULE SUBUNIT TAMB"/>
    <property type="match status" value="1"/>
</dbReference>
<evidence type="ECO:0000256" key="5">
    <source>
        <dbReference type="SAM" id="Phobius"/>
    </source>
</evidence>